<organism evidence="3 4">
    <name type="scientific">Pseudonocardia spirodelae</name>
    <dbReference type="NCBI Taxonomy" id="3133431"/>
    <lineage>
        <taxon>Bacteria</taxon>
        <taxon>Bacillati</taxon>
        <taxon>Actinomycetota</taxon>
        <taxon>Actinomycetes</taxon>
        <taxon>Pseudonocardiales</taxon>
        <taxon>Pseudonocardiaceae</taxon>
        <taxon>Pseudonocardia</taxon>
    </lineage>
</organism>
<evidence type="ECO:0000313" key="4">
    <source>
        <dbReference type="Proteomes" id="UP001364211"/>
    </source>
</evidence>
<dbReference type="Proteomes" id="UP001364211">
    <property type="component" value="Unassembled WGS sequence"/>
</dbReference>
<keyword evidence="4" id="KW-1185">Reference proteome</keyword>
<feature type="domain" description="TNase-like" evidence="2">
    <location>
        <begin position="26"/>
        <end position="159"/>
    </location>
</feature>
<dbReference type="RefSeq" id="WP_340292504.1">
    <property type="nucleotide sequence ID" value="NZ_JBBJUP010000015.1"/>
</dbReference>
<gene>
    <name evidence="3" type="ORF">WJX68_18145</name>
</gene>
<evidence type="ECO:0000313" key="3">
    <source>
        <dbReference type="EMBL" id="MEJ8280869.1"/>
    </source>
</evidence>
<dbReference type="Pfam" id="PF00565">
    <property type="entry name" value="SNase"/>
    <property type="match status" value="1"/>
</dbReference>
<accession>A0ABU8TA79</accession>
<evidence type="ECO:0000256" key="1">
    <source>
        <dbReference type="SAM" id="MobiDB-lite"/>
    </source>
</evidence>
<dbReference type="InterPro" id="IPR035437">
    <property type="entry name" value="SNase_OB-fold_sf"/>
</dbReference>
<evidence type="ECO:0000259" key="2">
    <source>
        <dbReference type="PROSITE" id="PS50830"/>
    </source>
</evidence>
<comment type="caution">
    <text evidence="3">The sequence shown here is derived from an EMBL/GenBank/DDBJ whole genome shotgun (WGS) entry which is preliminary data.</text>
</comment>
<protein>
    <submittedName>
        <fullName evidence="3">Thermonuclease family protein</fullName>
    </submittedName>
</protein>
<feature type="region of interest" description="Disordered" evidence="1">
    <location>
        <begin position="348"/>
        <end position="370"/>
    </location>
</feature>
<dbReference type="InterPro" id="IPR016071">
    <property type="entry name" value="Staphylococal_nuclease_OB-fold"/>
</dbReference>
<dbReference type="Gene3D" id="2.40.50.90">
    <property type="match status" value="1"/>
</dbReference>
<name>A0ABU8TA79_9PSEU</name>
<reference evidence="3 4" key="1">
    <citation type="submission" date="2024-03" db="EMBL/GenBank/DDBJ databases">
        <title>Draft genome sequence of Pseudonocardia sp. DW16-2.</title>
        <authorList>
            <person name="Duangmal K."/>
        </authorList>
    </citation>
    <scope>NUCLEOTIDE SEQUENCE [LARGE SCALE GENOMIC DNA]</scope>
    <source>
        <strain evidence="3 4">DW16-2</strain>
    </source>
</reference>
<sequence>MFGKVIAAVVAVGSVTAGVGLVTGAASDDAVVTRIVDGDTFEATLDGRSTTIRLLNIDTPETKDPDAAVECLGPEAAARLAAMIPVGSTVDLSYDDERLDRYGRTLAGVHDGQGRLVNAELAREGLGTAVLIGGNDRFHGDVVAAQEEARAAGRGLYATTVPCTVPAQVEHARSTVSGLGLRTSTDPARLDAAAREADDVAAVLAALDTDFLANRPGVAWAVLSGTDRDRLRDTVRSSWTDARTLHSGFGRQAADIRLAAEQAERDRVAREEAARVAAEQAARDAAARDAEQRRLAAAAAPDVTAPAAAAPAAPAPAAGGGCDANYSPCVPQSVSDLDCGDLSGGPFRVVGTDRHRLDADGDGIGCESQG</sequence>
<dbReference type="EMBL" id="JBBJUP010000015">
    <property type="protein sequence ID" value="MEJ8280869.1"/>
    <property type="molecule type" value="Genomic_DNA"/>
</dbReference>
<dbReference type="PROSITE" id="PS50830">
    <property type="entry name" value="TNASE_3"/>
    <property type="match status" value="1"/>
</dbReference>
<dbReference type="SMART" id="SM00318">
    <property type="entry name" value="SNc"/>
    <property type="match status" value="1"/>
</dbReference>
<dbReference type="SUPFAM" id="SSF50199">
    <property type="entry name" value="Staphylococcal nuclease"/>
    <property type="match status" value="1"/>
</dbReference>
<proteinExistence type="predicted"/>